<proteinExistence type="predicted"/>
<evidence type="ECO:0000313" key="4">
    <source>
        <dbReference type="Proteomes" id="UP000616724"/>
    </source>
</evidence>
<dbReference type="GO" id="GO:0016787">
    <property type="term" value="F:hydrolase activity"/>
    <property type="evidence" value="ECO:0007669"/>
    <property type="project" value="UniProtKB-KW"/>
</dbReference>
<feature type="signal peptide" evidence="1">
    <location>
        <begin position="1"/>
        <end position="45"/>
    </location>
</feature>
<dbReference type="RefSeq" id="WP_203888533.1">
    <property type="nucleotide sequence ID" value="NZ_BOOH01000001.1"/>
</dbReference>
<dbReference type="InterPro" id="IPR001466">
    <property type="entry name" value="Beta-lactam-related"/>
</dbReference>
<name>A0A8J3W2Z9_9ACTN</name>
<comment type="caution">
    <text evidence="3">The sequence shown here is derived from an EMBL/GenBank/DDBJ whole genome shotgun (WGS) entry which is preliminary data.</text>
</comment>
<feature type="domain" description="Beta-lactamase-related" evidence="2">
    <location>
        <begin position="89"/>
        <end position="402"/>
    </location>
</feature>
<dbReference type="EMBL" id="BOOH01000001">
    <property type="protein sequence ID" value="GIH73790.1"/>
    <property type="molecule type" value="Genomic_DNA"/>
</dbReference>
<accession>A0A8J3W2Z9</accession>
<keyword evidence="3" id="KW-0378">Hydrolase</keyword>
<keyword evidence="4" id="KW-1185">Reference proteome</keyword>
<dbReference type="Proteomes" id="UP000616724">
    <property type="component" value="Unassembled WGS sequence"/>
</dbReference>
<reference evidence="3 4" key="1">
    <citation type="submission" date="2021-01" db="EMBL/GenBank/DDBJ databases">
        <title>Whole genome shotgun sequence of Planobispora longispora NBRC 13918.</title>
        <authorList>
            <person name="Komaki H."/>
            <person name="Tamura T."/>
        </authorList>
    </citation>
    <scope>NUCLEOTIDE SEQUENCE [LARGE SCALE GENOMIC DNA]</scope>
    <source>
        <strain evidence="3 4">NBRC 13918</strain>
    </source>
</reference>
<evidence type="ECO:0000313" key="3">
    <source>
        <dbReference type="EMBL" id="GIH73790.1"/>
    </source>
</evidence>
<dbReference type="AlphaFoldDB" id="A0A8J3W2Z9"/>
<dbReference type="Pfam" id="PF00144">
    <property type="entry name" value="Beta-lactamase"/>
    <property type="match status" value="1"/>
</dbReference>
<evidence type="ECO:0000256" key="1">
    <source>
        <dbReference type="SAM" id="SignalP"/>
    </source>
</evidence>
<dbReference type="InterPro" id="IPR050491">
    <property type="entry name" value="AmpC-like"/>
</dbReference>
<evidence type="ECO:0000259" key="2">
    <source>
        <dbReference type="Pfam" id="PF00144"/>
    </source>
</evidence>
<dbReference type="PANTHER" id="PTHR46825:SF7">
    <property type="entry name" value="D-ALANYL-D-ALANINE CARBOXYPEPTIDASE"/>
    <property type="match status" value="1"/>
</dbReference>
<dbReference type="Gene3D" id="3.40.710.10">
    <property type="entry name" value="DD-peptidase/beta-lactamase superfamily"/>
    <property type="match status" value="1"/>
</dbReference>
<sequence>MNNTASRHSGSRMAGGRGRRLAALSAACAVTAALAASLVPPPASAAGTAAPAYGNSASASGDSAPAYGRARLQRDVDALRRIGVIGVDAQVVTADGRRLVATAGVADLRTGRPVPPGGYTRIASVTKTFVATVVLQLAEEGTLSLDDTVERWLPGVVKGNGNDGGAITIRHLLQHTSGIPEAYPSFASLEDYLKHRYDPFTAEQIVAEAVKRKPGFAPGKDWMYSNTGYLLISMIIEKATGNPWHVEVRDRVSRPLGLRHTRWAGASVGVPSPHAKGYLVAAGKKPVDLTRHFDGDAAGGLISTTGDVNRFLRALAGGKLLSPAMLEQMRATVPATPFEEAWPGVRYGLGVMSRPLSCGGVYWSHGGDDPGYQTRTGVTADGRRSVVLAVSSQFGDARTRDQEKAATDLVDRALCGR</sequence>
<gene>
    <name evidence="3" type="ORF">Plo01_02190</name>
</gene>
<protein>
    <submittedName>
        <fullName evidence="3">Serine hydrolase</fullName>
    </submittedName>
</protein>
<dbReference type="PANTHER" id="PTHR46825">
    <property type="entry name" value="D-ALANYL-D-ALANINE-CARBOXYPEPTIDASE/ENDOPEPTIDASE AMPH"/>
    <property type="match status" value="1"/>
</dbReference>
<dbReference type="SUPFAM" id="SSF56601">
    <property type="entry name" value="beta-lactamase/transpeptidase-like"/>
    <property type="match status" value="1"/>
</dbReference>
<dbReference type="InterPro" id="IPR012338">
    <property type="entry name" value="Beta-lactam/transpept-like"/>
</dbReference>
<organism evidence="3 4">
    <name type="scientific">Planobispora longispora</name>
    <dbReference type="NCBI Taxonomy" id="28887"/>
    <lineage>
        <taxon>Bacteria</taxon>
        <taxon>Bacillati</taxon>
        <taxon>Actinomycetota</taxon>
        <taxon>Actinomycetes</taxon>
        <taxon>Streptosporangiales</taxon>
        <taxon>Streptosporangiaceae</taxon>
        <taxon>Planobispora</taxon>
    </lineage>
</organism>
<feature type="chain" id="PRO_5035216125" evidence="1">
    <location>
        <begin position="46"/>
        <end position="417"/>
    </location>
</feature>
<keyword evidence="1" id="KW-0732">Signal</keyword>